<dbReference type="PRINTS" id="PR00625">
    <property type="entry name" value="JDOMAIN"/>
</dbReference>
<dbReference type="FunFam" id="2.10.230.10:FF:000003">
    <property type="entry name" value="dnaJ homolog subfamily A member 3, mitochondrial"/>
    <property type="match status" value="1"/>
</dbReference>
<keyword evidence="11" id="KW-0472">Membrane</keyword>
<dbReference type="GO" id="GO:0008270">
    <property type="term" value="F:zinc ion binding"/>
    <property type="evidence" value="ECO:0007669"/>
    <property type="project" value="UniProtKB-KW"/>
</dbReference>
<evidence type="ECO:0000256" key="13">
    <source>
        <dbReference type="PROSITE-ProRule" id="PRU00546"/>
    </source>
</evidence>
<dbReference type="InterPro" id="IPR001305">
    <property type="entry name" value="HSP_DnaJ_Cys-rich_dom"/>
</dbReference>
<sequence>MSALGRTCVSIRLCKNIKNIVENGLLGSSYCMKPSQRSFHVFTCPQTLKNPLGRGNVCSQLSIVSSFHTTSSNLANNKDFYKILGVSKNATQKEIKKAYYQLAKKFHPDTNKGDKNASKKFAEVAEAYDVLGDDSKRQQYDILGTTGYQANQQGQSQWRTQGFAGHMDPEDLFRKIFEEFSGGGGGSGSGFEDFREFAPLEVYMDLTFSEAAKGANKTLNIDLMDTCPSCKGKGNEPGTKITKCGHCGGTGTEQVVTGPFVMRSTCRRCKGTGKLITFPCVKCKGRGQVKQHKAITVPVPAGIEDKQTIRMQVGTREIFVTFRVAGSSLFRRQGPDVHSDVEISIAQAALGGTIRVPGVHNETELVIPPGTSSHERFEFPGQGIKKVNSYGFGAHYVHVKIKLPKMVTLRQKEALLEFTEEDNDFDGTVQGYHPTENKVETKTTSKIDKENEKSEKKSDHSEKQSDGFLSKLKKSIFG</sequence>
<evidence type="ECO:0000313" key="17">
    <source>
        <dbReference type="EMBL" id="CAB3238698.1"/>
    </source>
</evidence>
<dbReference type="Pfam" id="PF00226">
    <property type="entry name" value="DnaJ"/>
    <property type="match status" value="1"/>
</dbReference>
<feature type="domain" description="CR-type" evidence="16">
    <location>
        <begin position="214"/>
        <end position="292"/>
    </location>
</feature>
<keyword evidence="12" id="KW-0143">Chaperone</keyword>
<evidence type="ECO:0000256" key="9">
    <source>
        <dbReference type="ARBA" id="ARBA00022990"/>
    </source>
</evidence>
<comment type="subcellular location">
    <subcellularLocation>
        <location evidence="2">Membrane</location>
    </subcellularLocation>
    <subcellularLocation>
        <location evidence="1">Mitochondrion</location>
    </subcellularLocation>
</comment>
<dbReference type="GO" id="GO:0005829">
    <property type="term" value="C:cytosol"/>
    <property type="evidence" value="ECO:0007669"/>
    <property type="project" value="UniProtKB-ARBA"/>
</dbReference>
<evidence type="ECO:0000256" key="7">
    <source>
        <dbReference type="ARBA" id="ARBA00022833"/>
    </source>
</evidence>
<dbReference type="Gene3D" id="2.10.230.10">
    <property type="entry name" value="Heat shock protein DnaJ, cysteine-rich domain"/>
    <property type="match status" value="1"/>
</dbReference>
<dbReference type="GO" id="GO:0005102">
    <property type="term" value="F:signaling receptor binding"/>
    <property type="evidence" value="ECO:0007669"/>
    <property type="project" value="UniProtKB-ARBA"/>
</dbReference>
<evidence type="ECO:0000256" key="10">
    <source>
        <dbReference type="ARBA" id="ARBA00023128"/>
    </source>
</evidence>
<dbReference type="InterPro" id="IPR051938">
    <property type="entry name" value="Apopto_cytoskel_mod"/>
</dbReference>
<dbReference type="PROSITE" id="PS00636">
    <property type="entry name" value="DNAJ_1"/>
    <property type="match status" value="1"/>
</dbReference>
<dbReference type="PANTHER" id="PTHR44145:SF3">
    <property type="entry name" value="DNAJ HOMOLOG SUBFAMILY A MEMBER 3, MITOCHONDRIAL"/>
    <property type="match status" value="1"/>
</dbReference>
<accession>A0A6F9DAJ8</accession>
<name>A0A6F9DAJ8_9ASCI</name>
<feature type="zinc finger region" description="CR-type" evidence="13">
    <location>
        <begin position="214"/>
        <end position="292"/>
    </location>
</feature>
<dbReference type="GO" id="GO:0031072">
    <property type="term" value="F:heat shock protein binding"/>
    <property type="evidence" value="ECO:0007669"/>
    <property type="project" value="InterPro"/>
</dbReference>
<evidence type="ECO:0000256" key="8">
    <source>
        <dbReference type="ARBA" id="ARBA00022946"/>
    </source>
</evidence>
<dbReference type="InterPro" id="IPR008971">
    <property type="entry name" value="HSP40/DnaJ_pept-bd"/>
</dbReference>
<dbReference type="GO" id="GO:0005739">
    <property type="term" value="C:mitochondrion"/>
    <property type="evidence" value="ECO:0007669"/>
    <property type="project" value="UniProtKB-SubCell"/>
</dbReference>
<evidence type="ECO:0000256" key="14">
    <source>
        <dbReference type="SAM" id="MobiDB-lite"/>
    </source>
</evidence>
<evidence type="ECO:0000256" key="4">
    <source>
        <dbReference type="ARBA" id="ARBA00022723"/>
    </source>
</evidence>
<dbReference type="GO" id="GO:0006457">
    <property type="term" value="P:protein folding"/>
    <property type="evidence" value="ECO:0007669"/>
    <property type="project" value="InterPro"/>
</dbReference>
<dbReference type="GO" id="GO:0009408">
    <property type="term" value="P:response to heat"/>
    <property type="evidence" value="ECO:0007669"/>
    <property type="project" value="InterPro"/>
</dbReference>
<dbReference type="GO" id="GO:0016020">
    <property type="term" value="C:membrane"/>
    <property type="evidence" value="ECO:0007669"/>
    <property type="project" value="UniProtKB-SubCell"/>
</dbReference>
<feature type="compositionally biased region" description="Basic and acidic residues" evidence="14">
    <location>
        <begin position="435"/>
        <end position="465"/>
    </location>
</feature>
<dbReference type="FunFam" id="1.10.287.110:FF:000034">
    <property type="entry name" value="Chaperone protein DnaJ"/>
    <property type="match status" value="1"/>
</dbReference>
<organism evidence="17">
    <name type="scientific">Phallusia mammillata</name>
    <dbReference type="NCBI Taxonomy" id="59560"/>
    <lineage>
        <taxon>Eukaryota</taxon>
        <taxon>Metazoa</taxon>
        <taxon>Chordata</taxon>
        <taxon>Tunicata</taxon>
        <taxon>Ascidiacea</taxon>
        <taxon>Phlebobranchia</taxon>
        <taxon>Ascidiidae</taxon>
        <taxon>Phallusia</taxon>
    </lineage>
</organism>
<evidence type="ECO:0000256" key="6">
    <source>
        <dbReference type="ARBA" id="ARBA00022771"/>
    </source>
</evidence>
<dbReference type="GO" id="GO:0051082">
    <property type="term" value="F:unfolded protein binding"/>
    <property type="evidence" value="ECO:0007669"/>
    <property type="project" value="InterPro"/>
</dbReference>
<dbReference type="Pfam" id="PF00684">
    <property type="entry name" value="DnaJ_CXXCXGXG"/>
    <property type="match status" value="1"/>
</dbReference>
<dbReference type="Pfam" id="PF01556">
    <property type="entry name" value="DnaJ_C"/>
    <property type="match status" value="1"/>
</dbReference>
<evidence type="ECO:0000256" key="12">
    <source>
        <dbReference type="ARBA" id="ARBA00023186"/>
    </source>
</evidence>
<dbReference type="AlphaFoldDB" id="A0A6F9DAJ8"/>
<keyword evidence="10" id="KW-0496">Mitochondrion</keyword>
<keyword evidence="3" id="KW-0488">Methylation</keyword>
<keyword evidence="8" id="KW-0809">Transit peptide</keyword>
<keyword evidence="5" id="KW-0677">Repeat</keyword>
<dbReference type="InterPro" id="IPR018253">
    <property type="entry name" value="DnaJ_domain_CS"/>
</dbReference>
<dbReference type="GO" id="GO:0007005">
    <property type="term" value="P:mitochondrion organization"/>
    <property type="evidence" value="ECO:0007669"/>
    <property type="project" value="TreeGrafter"/>
</dbReference>
<dbReference type="CDD" id="cd10719">
    <property type="entry name" value="DnaJ_zf"/>
    <property type="match status" value="1"/>
</dbReference>
<dbReference type="SUPFAM" id="SSF49493">
    <property type="entry name" value="HSP40/DnaJ peptide-binding domain"/>
    <property type="match status" value="1"/>
</dbReference>
<evidence type="ECO:0000256" key="11">
    <source>
        <dbReference type="ARBA" id="ARBA00023136"/>
    </source>
</evidence>
<dbReference type="GO" id="GO:0019901">
    <property type="term" value="F:protein kinase binding"/>
    <property type="evidence" value="ECO:0007669"/>
    <property type="project" value="TreeGrafter"/>
</dbReference>
<dbReference type="SMART" id="SM00271">
    <property type="entry name" value="DnaJ"/>
    <property type="match status" value="1"/>
</dbReference>
<dbReference type="GO" id="GO:0005524">
    <property type="term" value="F:ATP binding"/>
    <property type="evidence" value="ECO:0007669"/>
    <property type="project" value="InterPro"/>
</dbReference>
<evidence type="ECO:0000256" key="5">
    <source>
        <dbReference type="ARBA" id="ARBA00022737"/>
    </source>
</evidence>
<dbReference type="SUPFAM" id="SSF57938">
    <property type="entry name" value="DnaJ/Hsp40 cysteine-rich domain"/>
    <property type="match status" value="1"/>
</dbReference>
<dbReference type="HAMAP" id="MF_01152">
    <property type="entry name" value="DnaJ"/>
    <property type="match status" value="1"/>
</dbReference>
<protein>
    <submittedName>
        <fullName evidence="17">DnaJ homolog subfamily A member 3, mitochondrial</fullName>
    </submittedName>
</protein>
<dbReference type="SUPFAM" id="SSF46565">
    <property type="entry name" value="Chaperone J-domain"/>
    <property type="match status" value="1"/>
</dbReference>
<gene>
    <name evidence="17" type="primary">Dnaja3-001</name>
</gene>
<keyword evidence="7 13" id="KW-0862">Zinc</keyword>
<dbReference type="EMBL" id="LR784575">
    <property type="protein sequence ID" value="CAB3238698.1"/>
    <property type="molecule type" value="mRNA"/>
</dbReference>
<dbReference type="InterPro" id="IPR001623">
    <property type="entry name" value="DnaJ_domain"/>
</dbReference>
<keyword evidence="9" id="KW-0007">Acetylation</keyword>
<dbReference type="GO" id="GO:0043066">
    <property type="term" value="P:negative regulation of apoptotic process"/>
    <property type="evidence" value="ECO:0007669"/>
    <property type="project" value="TreeGrafter"/>
</dbReference>
<dbReference type="PANTHER" id="PTHR44145">
    <property type="entry name" value="DNAJ HOMOLOG SUBFAMILY A MEMBER 3, MITOCHONDRIAL"/>
    <property type="match status" value="1"/>
</dbReference>
<dbReference type="InterPro" id="IPR036869">
    <property type="entry name" value="J_dom_sf"/>
</dbReference>
<evidence type="ECO:0000256" key="3">
    <source>
        <dbReference type="ARBA" id="ARBA00022481"/>
    </source>
</evidence>
<dbReference type="PROSITE" id="PS51188">
    <property type="entry name" value="ZF_CR"/>
    <property type="match status" value="1"/>
</dbReference>
<reference evidence="17" key="1">
    <citation type="submission" date="2020-04" db="EMBL/GenBank/DDBJ databases">
        <authorList>
            <person name="Neveu A P."/>
        </authorList>
    </citation>
    <scope>NUCLEOTIDE SEQUENCE</scope>
    <source>
        <tissue evidence="17">Whole embryo</tissue>
    </source>
</reference>
<proteinExistence type="evidence at transcript level"/>
<dbReference type="CDD" id="cd06257">
    <property type="entry name" value="DnaJ"/>
    <property type="match status" value="1"/>
</dbReference>
<dbReference type="InterPro" id="IPR012724">
    <property type="entry name" value="DnaJ"/>
</dbReference>
<evidence type="ECO:0000256" key="1">
    <source>
        <dbReference type="ARBA" id="ARBA00004173"/>
    </source>
</evidence>
<dbReference type="Gene3D" id="2.60.260.20">
    <property type="entry name" value="Urease metallochaperone UreE, N-terminal domain"/>
    <property type="match status" value="2"/>
</dbReference>
<keyword evidence="4 13" id="KW-0479">Metal-binding</keyword>
<evidence type="ECO:0000259" key="15">
    <source>
        <dbReference type="PROSITE" id="PS50076"/>
    </source>
</evidence>
<feature type="domain" description="J" evidence="15">
    <location>
        <begin position="79"/>
        <end position="144"/>
    </location>
</feature>
<dbReference type="Gene3D" id="1.10.287.110">
    <property type="entry name" value="DnaJ domain"/>
    <property type="match status" value="1"/>
</dbReference>
<keyword evidence="6 13" id="KW-0863">Zinc-finger</keyword>
<dbReference type="PROSITE" id="PS50076">
    <property type="entry name" value="DNAJ_2"/>
    <property type="match status" value="1"/>
</dbReference>
<feature type="region of interest" description="Disordered" evidence="14">
    <location>
        <begin position="425"/>
        <end position="478"/>
    </location>
</feature>
<dbReference type="FunFam" id="2.60.260.20:FF:000005">
    <property type="entry name" value="Chaperone protein dnaJ 1, mitochondrial"/>
    <property type="match status" value="1"/>
</dbReference>
<dbReference type="InterPro" id="IPR036410">
    <property type="entry name" value="HSP_DnaJ_Cys-rich_dom_sf"/>
</dbReference>
<dbReference type="CDD" id="cd10747">
    <property type="entry name" value="DnaJ_C"/>
    <property type="match status" value="1"/>
</dbReference>
<dbReference type="InterPro" id="IPR002939">
    <property type="entry name" value="DnaJ_C"/>
</dbReference>
<evidence type="ECO:0000259" key="16">
    <source>
        <dbReference type="PROSITE" id="PS51188"/>
    </source>
</evidence>
<evidence type="ECO:0000256" key="2">
    <source>
        <dbReference type="ARBA" id="ARBA00004370"/>
    </source>
</evidence>